<dbReference type="AlphaFoldDB" id="A0A6S7CKV4"/>
<proteinExistence type="predicted"/>
<evidence type="ECO:0000313" key="2">
    <source>
        <dbReference type="EMBL" id="CAB3792256.1"/>
    </source>
</evidence>
<gene>
    <name evidence="2" type="ORF">LMG28138_03303</name>
</gene>
<dbReference type="Proteomes" id="UP000494115">
    <property type="component" value="Unassembled WGS sequence"/>
</dbReference>
<accession>A0A6S7CKV4</accession>
<evidence type="ECO:0000256" key="1">
    <source>
        <dbReference type="SAM" id="MobiDB-lite"/>
    </source>
</evidence>
<sequence length="71" mass="7723">MVALRLAGRGFGGFGRQLWTADFLALQQSAPVDHSYPTFPEGRASLGGERRVHRGVPHSQANAAERGYSRV</sequence>
<evidence type="ECO:0000313" key="3">
    <source>
        <dbReference type="Proteomes" id="UP000494115"/>
    </source>
</evidence>
<protein>
    <submittedName>
        <fullName evidence="2">Uncharacterized protein</fullName>
    </submittedName>
</protein>
<dbReference type="EMBL" id="CADIKM010000015">
    <property type="protein sequence ID" value="CAB3792256.1"/>
    <property type="molecule type" value="Genomic_DNA"/>
</dbReference>
<feature type="region of interest" description="Disordered" evidence="1">
    <location>
        <begin position="52"/>
        <end position="71"/>
    </location>
</feature>
<name>A0A6S7CKV4_9BURK</name>
<reference evidence="2 3" key="1">
    <citation type="submission" date="2020-04" db="EMBL/GenBank/DDBJ databases">
        <authorList>
            <person name="De Canck E."/>
        </authorList>
    </citation>
    <scope>NUCLEOTIDE SEQUENCE [LARGE SCALE GENOMIC DNA]</scope>
    <source>
        <strain evidence="2 3">LMG 28138</strain>
    </source>
</reference>
<keyword evidence="3" id="KW-1185">Reference proteome</keyword>
<organism evidence="2 3">
    <name type="scientific">Pararobbsia alpina</name>
    <dbReference type="NCBI Taxonomy" id="621374"/>
    <lineage>
        <taxon>Bacteria</taxon>
        <taxon>Pseudomonadati</taxon>
        <taxon>Pseudomonadota</taxon>
        <taxon>Betaproteobacteria</taxon>
        <taxon>Burkholderiales</taxon>
        <taxon>Burkholderiaceae</taxon>
        <taxon>Pararobbsia</taxon>
    </lineage>
</organism>